<dbReference type="OrthoDB" id="9799812at2"/>
<dbReference type="InterPro" id="IPR036388">
    <property type="entry name" value="WH-like_DNA-bd_sf"/>
</dbReference>
<evidence type="ECO:0000256" key="3">
    <source>
        <dbReference type="ARBA" id="ARBA00023163"/>
    </source>
</evidence>
<feature type="domain" description="HTH gntR-type" evidence="4">
    <location>
        <begin position="3"/>
        <end position="70"/>
    </location>
</feature>
<comment type="caution">
    <text evidence="5">The sequence shown here is derived from an EMBL/GenBank/DDBJ whole genome shotgun (WGS) entry which is preliminary data.</text>
</comment>
<dbReference type="GO" id="GO:0003677">
    <property type="term" value="F:DNA binding"/>
    <property type="evidence" value="ECO:0007669"/>
    <property type="project" value="UniProtKB-KW"/>
</dbReference>
<proteinExistence type="predicted"/>
<dbReference type="PANTHER" id="PTHR43537:SF41">
    <property type="entry name" value="TRANSCRIPTIONAL REGULATORY PROTEIN"/>
    <property type="match status" value="1"/>
</dbReference>
<dbReference type="Pfam" id="PF00392">
    <property type="entry name" value="GntR"/>
    <property type="match status" value="1"/>
</dbReference>
<organism evidence="5 6">
    <name type="scientific">Paraglaciecola polaris LMG 21857</name>
    <dbReference type="NCBI Taxonomy" id="1129793"/>
    <lineage>
        <taxon>Bacteria</taxon>
        <taxon>Pseudomonadati</taxon>
        <taxon>Pseudomonadota</taxon>
        <taxon>Gammaproteobacteria</taxon>
        <taxon>Alteromonadales</taxon>
        <taxon>Alteromonadaceae</taxon>
        <taxon>Paraglaciecola</taxon>
    </lineage>
</organism>
<accession>K7AJ64</accession>
<gene>
    <name evidence="5" type="ORF">GPLA_4386</name>
</gene>
<dbReference type="AlphaFoldDB" id="K7AJ64"/>
<dbReference type="Gene3D" id="1.10.10.10">
    <property type="entry name" value="Winged helix-like DNA-binding domain superfamily/Winged helix DNA-binding domain"/>
    <property type="match status" value="1"/>
</dbReference>
<evidence type="ECO:0000313" key="6">
    <source>
        <dbReference type="Proteomes" id="UP000006322"/>
    </source>
</evidence>
<dbReference type="InterPro" id="IPR036390">
    <property type="entry name" value="WH_DNA-bd_sf"/>
</dbReference>
<evidence type="ECO:0000313" key="5">
    <source>
        <dbReference type="EMBL" id="GAC35265.1"/>
    </source>
</evidence>
<evidence type="ECO:0000256" key="1">
    <source>
        <dbReference type="ARBA" id="ARBA00023015"/>
    </source>
</evidence>
<dbReference type="InterPro" id="IPR008920">
    <property type="entry name" value="TF_FadR/GntR_C"/>
</dbReference>
<sequence>MHYSKTDSLYLQLKHDIVHGKLPQNTALKQTLLAERYGVSRIPIRDTLQRLKNDGWLSNHGKSSVMIRPLNSSDAEDLYLMRLHLEPMLLGHAIPNINFETLGKAQDILLKLKSSEPRDILQQGELNWQFHRCLYLPADRPALFDTVTQLHQLCARYIGFQEMELDYLSHSQNEHEALLTALREDDRQKANKVLTEHIRIAGEQLVRYLKQSL</sequence>
<reference evidence="6" key="1">
    <citation type="journal article" date="2014" name="Environ. Microbiol.">
        <title>Comparative genomics of the marine bacterial genus Glaciecola reveals the high degree of genomic diversity and genomic characteristic for cold adaptation.</title>
        <authorList>
            <person name="Qin Q.L."/>
            <person name="Xie B.B."/>
            <person name="Yu Y."/>
            <person name="Shu Y.L."/>
            <person name="Rong J.C."/>
            <person name="Zhang Y.J."/>
            <person name="Zhao D.L."/>
            <person name="Chen X.L."/>
            <person name="Zhang X.Y."/>
            <person name="Chen B."/>
            <person name="Zhou B.C."/>
            <person name="Zhang Y.Z."/>
        </authorList>
    </citation>
    <scope>NUCLEOTIDE SEQUENCE [LARGE SCALE GENOMIC DNA]</scope>
    <source>
        <strain evidence="6">LMG 21857</strain>
    </source>
</reference>
<dbReference type="SUPFAM" id="SSF48008">
    <property type="entry name" value="GntR ligand-binding domain-like"/>
    <property type="match status" value="1"/>
</dbReference>
<name>K7AJ64_9ALTE</name>
<dbReference type="EMBL" id="BAER01000127">
    <property type="protein sequence ID" value="GAC35265.1"/>
    <property type="molecule type" value="Genomic_DNA"/>
</dbReference>
<dbReference type="SMART" id="SM00345">
    <property type="entry name" value="HTH_GNTR"/>
    <property type="match status" value="1"/>
</dbReference>
<dbReference type="GO" id="GO:0003700">
    <property type="term" value="F:DNA-binding transcription factor activity"/>
    <property type="evidence" value="ECO:0007669"/>
    <property type="project" value="InterPro"/>
</dbReference>
<dbReference type="Gene3D" id="1.20.120.530">
    <property type="entry name" value="GntR ligand-binding domain-like"/>
    <property type="match status" value="1"/>
</dbReference>
<dbReference type="Pfam" id="PF07729">
    <property type="entry name" value="FCD"/>
    <property type="match status" value="1"/>
</dbReference>
<dbReference type="STRING" id="1129793.GPLA_4386"/>
<dbReference type="InterPro" id="IPR011711">
    <property type="entry name" value="GntR_C"/>
</dbReference>
<evidence type="ECO:0000256" key="2">
    <source>
        <dbReference type="ARBA" id="ARBA00023125"/>
    </source>
</evidence>
<keyword evidence="1" id="KW-0805">Transcription regulation</keyword>
<dbReference type="PANTHER" id="PTHR43537">
    <property type="entry name" value="TRANSCRIPTIONAL REGULATOR, GNTR FAMILY"/>
    <property type="match status" value="1"/>
</dbReference>
<keyword evidence="6" id="KW-1185">Reference proteome</keyword>
<keyword evidence="2" id="KW-0238">DNA-binding</keyword>
<evidence type="ECO:0000259" key="4">
    <source>
        <dbReference type="PROSITE" id="PS50949"/>
    </source>
</evidence>
<keyword evidence="3" id="KW-0804">Transcription</keyword>
<dbReference type="RefSeq" id="WP_007107028.1">
    <property type="nucleotide sequence ID" value="NZ_BAER01000127.1"/>
</dbReference>
<protein>
    <submittedName>
        <fullName evidence="5">GntR family transcriptional regulator</fullName>
    </submittedName>
</protein>
<dbReference type="InterPro" id="IPR000524">
    <property type="entry name" value="Tscrpt_reg_HTH_GntR"/>
</dbReference>
<dbReference type="Proteomes" id="UP000006322">
    <property type="component" value="Unassembled WGS sequence"/>
</dbReference>
<dbReference type="SUPFAM" id="SSF46785">
    <property type="entry name" value="Winged helix' DNA-binding domain"/>
    <property type="match status" value="1"/>
</dbReference>
<dbReference type="SMART" id="SM00895">
    <property type="entry name" value="FCD"/>
    <property type="match status" value="1"/>
</dbReference>
<dbReference type="PROSITE" id="PS50949">
    <property type="entry name" value="HTH_GNTR"/>
    <property type="match status" value="1"/>
</dbReference>